<feature type="transmembrane region" description="Helical" evidence="10">
    <location>
        <begin position="167"/>
        <end position="191"/>
    </location>
</feature>
<dbReference type="AlphaFoldDB" id="D1B6H7"/>
<dbReference type="InterPro" id="IPR048279">
    <property type="entry name" value="MdtK-like"/>
</dbReference>
<evidence type="ECO:0000256" key="1">
    <source>
        <dbReference type="ARBA" id="ARBA00004651"/>
    </source>
</evidence>
<dbReference type="EnsemblBacteria" id="ACZ19618">
    <property type="protein sequence ID" value="ACZ19618"/>
    <property type="gene ID" value="Taci_1387"/>
</dbReference>
<evidence type="ECO:0000256" key="5">
    <source>
        <dbReference type="ARBA" id="ARBA00022475"/>
    </source>
</evidence>
<feature type="transmembrane region" description="Helical" evidence="10">
    <location>
        <begin position="318"/>
        <end position="340"/>
    </location>
</feature>
<comment type="similarity">
    <text evidence="2">Belongs to the multi antimicrobial extrusion (MATE) (TC 2.A.66.1) family. MepA subfamily.</text>
</comment>
<dbReference type="CDD" id="cd13143">
    <property type="entry name" value="MATE_MepA_like"/>
    <property type="match status" value="1"/>
</dbReference>
<feature type="transmembrane region" description="Helical" evidence="10">
    <location>
        <begin position="420"/>
        <end position="440"/>
    </location>
</feature>
<keyword evidence="8 10" id="KW-0472">Membrane</keyword>
<gene>
    <name evidence="11" type="ordered locus">Taci_1387</name>
</gene>
<evidence type="ECO:0000313" key="12">
    <source>
        <dbReference type="Proteomes" id="UP000002030"/>
    </source>
</evidence>
<dbReference type="GO" id="GO:0015297">
    <property type="term" value="F:antiporter activity"/>
    <property type="evidence" value="ECO:0007669"/>
    <property type="project" value="InterPro"/>
</dbReference>
<feature type="transmembrane region" description="Helical" evidence="10">
    <location>
        <begin position="197"/>
        <end position="220"/>
    </location>
</feature>
<feature type="transmembrane region" description="Helical" evidence="10">
    <location>
        <begin position="21"/>
        <end position="45"/>
    </location>
</feature>
<proteinExistence type="inferred from homology"/>
<feature type="transmembrane region" description="Helical" evidence="10">
    <location>
        <begin position="57"/>
        <end position="80"/>
    </location>
</feature>
<dbReference type="OrthoDB" id="3432at2"/>
<evidence type="ECO:0000256" key="6">
    <source>
        <dbReference type="ARBA" id="ARBA00022692"/>
    </source>
</evidence>
<keyword evidence="12" id="KW-1185">Reference proteome</keyword>
<keyword evidence="9" id="KW-0046">Antibiotic resistance</keyword>
<protein>
    <recommendedName>
        <fullName evidence="3">Multidrug export protein MepA</fullName>
    </recommendedName>
</protein>
<dbReference type="KEGG" id="tai:Taci_1387"/>
<dbReference type="PATRIC" id="fig|525903.6.peg.1388"/>
<evidence type="ECO:0000256" key="10">
    <source>
        <dbReference type="SAM" id="Phobius"/>
    </source>
</evidence>
<reference evidence="11 12" key="1">
    <citation type="journal article" date="2009" name="Stand. Genomic Sci.">
        <title>Complete genome sequence of Thermanaerovibrio acidaminovorans type strain (Su883).</title>
        <authorList>
            <person name="Chovatia M."/>
            <person name="Sikorski J."/>
            <person name="Schroder M."/>
            <person name="Lapidus A."/>
            <person name="Nolan M."/>
            <person name="Tice H."/>
            <person name="Glavina Del Rio T."/>
            <person name="Copeland A."/>
            <person name="Cheng J.F."/>
            <person name="Lucas S."/>
            <person name="Chen F."/>
            <person name="Bruce D."/>
            <person name="Goodwin L."/>
            <person name="Pitluck S."/>
            <person name="Ivanova N."/>
            <person name="Mavromatis K."/>
            <person name="Ovchinnikova G."/>
            <person name="Pati A."/>
            <person name="Chen A."/>
            <person name="Palaniappan K."/>
            <person name="Land M."/>
            <person name="Hauser L."/>
            <person name="Chang Y.J."/>
            <person name="Jeffries C.D."/>
            <person name="Chain P."/>
            <person name="Saunders E."/>
            <person name="Detter J.C."/>
            <person name="Brettin T."/>
            <person name="Rohde M."/>
            <person name="Goker M."/>
            <person name="Spring S."/>
            <person name="Bristow J."/>
            <person name="Markowitz V."/>
            <person name="Hugenholtz P."/>
            <person name="Kyrpides N.C."/>
            <person name="Klenk H.P."/>
            <person name="Eisen J.A."/>
        </authorList>
    </citation>
    <scope>NUCLEOTIDE SEQUENCE [LARGE SCALE GENOMIC DNA]</scope>
    <source>
        <strain evidence="12">ATCC 49978 / DSM 6589 / Su883</strain>
    </source>
</reference>
<accession>D1B6H7</accession>
<dbReference type="PANTHER" id="PTHR43823">
    <property type="entry name" value="SPORULATION PROTEIN YKVU"/>
    <property type="match status" value="1"/>
</dbReference>
<dbReference type="InterPro" id="IPR002528">
    <property type="entry name" value="MATE_fam"/>
</dbReference>
<evidence type="ECO:0000256" key="4">
    <source>
        <dbReference type="ARBA" id="ARBA00022448"/>
    </source>
</evidence>
<dbReference type="GO" id="GO:0046677">
    <property type="term" value="P:response to antibiotic"/>
    <property type="evidence" value="ECO:0007669"/>
    <property type="project" value="UniProtKB-KW"/>
</dbReference>
<dbReference type="InterPro" id="IPR051327">
    <property type="entry name" value="MATE_MepA_subfamily"/>
</dbReference>
<feature type="transmembrane region" description="Helical" evidence="10">
    <location>
        <begin position="367"/>
        <end position="385"/>
    </location>
</feature>
<keyword evidence="7 10" id="KW-1133">Transmembrane helix</keyword>
<dbReference type="NCBIfam" id="TIGR00797">
    <property type="entry name" value="matE"/>
    <property type="match status" value="1"/>
</dbReference>
<sequence length="454" mass="48034">MSFRGSEFLGSEPVGRLLMRLSLPAMVGMFVQATYNMVDALFIGWGVGPLGLAGTAMAFPVQFLAMAFATMGGVGGSSLVSRSIGAGDRETACYAFGNLMWFAWTFGLIMAVGCHLALGQILGLMGASEDVLPHGRAYLEVIIWGFPLIMAGIGMNSTVRAQGRAKLAMATMLVSAGTNVVLDYVFIFPLGMGVRGAALATVISQGVMVVWLMVHFALSGGRMLSIGVRHLVPRWGVLRQILGVGSSEFVRLGASAVVVALVVRSLQRYGSSDAVAAFGVVNRVVALAFMPIIGVGQGLQPILGYNYGAGKMDRAIRAIKLSLLMASGLSTLAFVLMMIFPREIFSLFTPEEALIGVGERTLRTMGLGFPVVGFQVAGTGVFQAMGKGLKSFVLSLSRQVLLFIPLLLVLPPAMGLKGVWLVYPLSDLISAIITGVMLALQLRALGRIEDGKVM</sequence>
<dbReference type="PIRSF" id="PIRSF006603">
    <property type="entry name" value="DinF"/>
    <property type="match status" value="1"/>
</dbReference>
<dbReference type="GO" id="GO:0042910">
    <property type="term" value="F:xenobiotic transmembrane transporter activity"/>
    <property type="evidence" value="ECO:0007669"/>
    <property type="project" value="InterPro"/>
</dbReference>
<dbReference type="PANTHER" id="PTHR43823:SF3">
    <property type="entry name" value="MULTIDRUG EXPORT PROTEIN MEPA"/>
    <property type="match status" value="1"/>
</dbReference>
<feature type="transmembrane region" description="Helical" evidence="10">
    <location>
        <begin position="275"/>
        <end position="297"/>
    </location>
</feature>
<feature type="transmembrane region" description="Helical" evidence="10">
    <location>
        <begin position="137"/>
        <end position="155"/>
    </location>
</feature>
<feature type="transmembrane region" description="Helical" evidence="10">
    <location>
        <begin position="241"/>
        <end position="263"/>
    </location>
</feature>
<comment type="subcellular location">
    <subcellularLocation>
        <location evidence="1">Cell membrane</location>
        <topology evidence="1">Multi-pass membrane protein</topology>
    </subcellularLocation>
</comment>
<keyword evidence="5" id="KW-1003">Cell membrane</keyword>
<dbReference type="EMBL" id="CP001818">
    <property type="protein sequence ID" value="ACZ19618.1"/>
    <property type="molecule type" value="Genomic_DNA"/>
</dbReference>
<dbReference type="STRING" id="525903.Taci_1387"/>
<evidence type="ECO:0000256" key="9">
    <source>
        <dbReference type="ARBA" id="ARBA00023251"/>
    </source>
</evidence>
<name>D1B6H7_THEAS</name>
<dbReference type="Pfam" id="PF01554">
    <property type="entry name" value="MatE"/>
    <property type="match status" value="2"/>
</dbReference>
<dbReference type="Proteomes" id="UP000002030">
    <property type="component" value="Chromosome"/>
</dbReference>
<feature type="transmembrane region" description="Helical" evidence="10">
    <location>
        <begin position="101"/>
        <end position="125"/>
    </location>
</feature>
<evidence type="ECO:0000256" key="3">
    <source>
        <dbReference type="ARBA" id="ARBA00022106"/>
    </source>
</evidence>
<evidence type="ECO:0000313" key="11">
    <source>
        <dbReference type="EMBL" id="ACZ19618.1"/>
    </source>
</evidence>
<dbReference type="eggNOG" id="COG0534">
    <property type="taxonomic scope" value="Bacteria"/>
</dbReference>
<keyword evidence="4" id="KW-0813">Transport</keyword>
<feature type="transmembrane region" description="Helical" evidence="10">
    <location>
        <begin position="392"/>
        <end position="414"/>
    </location>
</feature>
<dbReference type="HOGENOM" id="CLU_012893_0_0_0"/>
<keyword evidence="6 10" id="KW-0812">Transmembrane</keyword>
<evidence type="ECO:0000256" key="2">
    <source>
        <dbReference type="ARBA" id="ARBA00008417"/>
    </source>
</evidence>
<dbReference type="GO" id="GO:0005886">
    <property type="term" value="C:plasma membrane"/>
    <property type="evidence" value="ECO:0007669"/>
    <property type="project" value="UniProtKB-SubCell"/>
</dbReference>
<dbReference type="InterPro" id="IPR045070">
    <property type="entry name" value="MATE_MepA-like"/>
</dbReference>
<evidence type="ECO:0000256" key="7">
    <source>
        <dbReference type="ARBA" id="ARBA00022989"/>
    </source>
</evidence>
<organism evidence="11 12">
    <name type="scientific">Thermanaerovibrio acidaminovorans (strain ATCC 49978 / DSM 6589 / Su883)</name>
    <name type="common">Selenomonas acidaminovorans</name>
    <dbReference type="NCBI Taxonomy" id="525903"/>
    <lineage>
        <taxon>Bacteria</taxon>
        <taxon>Thermotogati</taxon>
        <taxon>Synergistota</taxon>
        <taxon>Synergistia</taxon>
        <taxon>Synergistales</taxon>
        <taxon>Synergistaceae</taxon>
        <taxon>Thermanaerovibrio</taxon>
    </lineage>
</organism>
<evidence type="ECO:0000256" key="8">
    <source>
        <dbReference type="ARBA" id="ARBA00023136"/>
    </source>
</evidence>